<feature type="compositionally biased region" description="Basic and acidic residues" evidence="1">
    <location>
        <begin position="259"/>
        <end position="276"/>
    </location>
</feature>
<evidence type="ECO:0000313" key="3">
    <source>
        <dbReference type="Proteomes" id="UP000053611"/>
    </source>
</evidence>
<gene>
    <name evidence="2" type="ORF">CC85DRAFT_287728</name>
</gene>
<feature type="compositionally biased region" description="Low complexity" evidence="1">
    <location>
        <begin position="12"/>
        <end position="25"/>
    </location>
</feature>
<feature type="compositionally biased region" description="Polar residues" evidence="1">
    <location>
        <begin position="34"/>
        <end position="44"/>
    </location>
</feature>
<evidence type="ECO:0000313" key="2">
    <source>
        <dbReference type="EMBL" id="KLT40207.1"/>
    </source>
</evidence>
<feature type="compositionally biased region" description="Basic and acidic residues" evidence="1">
    <location>
        <begin position="287"/>
        <end position="302"/>
    </location>
</feature>
<feature type="region of interest" description="Disordered" evidence="1">
    <location>
        <begin position="1"/>
        <end position="52"/>
    </location>
</feature>
<reference evidence="2 3" key="1">
    <citation type="submission" date="2015-03" db="EMBL/GenBank/DDBJ databases">
        <title>Genomics and transcriptomics of the oil-accumulating basidiomycete yeast T. oleaginosus allow insights into substrate utilization and the diverse evolutionary trajectories of mating systems in fungi.</title>
        <authorList>
            <consortium name="DOE Joint Genome Institute"/>
            <person name="Kourist R."/>
            <person name="Kracht O."/>
            <person name="Bracharz F."/>
            <person name="Lipzen A."/>
            <person name="Nolan M."/>
            <person name="Ohm R."/>
            <person name="Grigoriev I."/>
            <person name="Sun S."/>
            <person name="Heitman J."/>
            <person name="Bruck T."/>
            <person name="Nowrousian M."/>
        </authorList>
    </citation>
    <scope>NUCLEOTIDE SEQUENCE [LARGE SCALE GENOMIC DNA]</scope>
    <source>
        <strain evidence="2 3">IBC0246</strain>
    </source>
</reference>
<accession>A0A0J0XGQ2</accession>
<feature type="compositionally biased region" description="Gly residues" evidence="1">
    <location>
        <begin position="231"/>
        <end position="241"/>
    </location>
</feature>
<organism evidence="2 3">
    <name type="scientific">Cutaneotrichosporon oleaginosum</name>
    <dbReference type="NCBI Taxonomy" id="879819"/>
    <lineage>
        <taxon>Eukaryota</taxon>
        <taxon>Fungi</taxon>
        <taxon>Dikarya</taxon>
        <taxon>Basidiomycota</taxon>
        <taxon>Agaricomycotina</taxon>
        <taxon>Tremellomycetes</taxon>
        <taxon>Trichosporonales</taxon>
        <taxon>Trichosporonaceae</taxon>
        <taxon>Cutaneotrichosporon</taxon>
    </lineage>
</organism>
<proteinExistence type="predicted"/>
<evidence type="ECO:0000256" key="1">
    <source>
        <dbReference type="SAM" id="MobiDB-lite"/>
    </source>
</evidence>
<sequence length="405" mass="43119">MSTSTPSIAHTPSASAQPAQASAAAGTVPASDGEQITQTAQLGASSGDAEQQLPALPSSADANLKSEEAPAPPGQVFSDIEELKQHLQDWAGEHGFAISCTSSRGGDYYTMRCKRARGGGGGCPWTMVVRRFFFAVDKNPDGRLAWTTTNFTHNHPPLPRGTFAVHRRPTPEVRDYIERAGERGEKPRVILNAVRRMEGCAEFDIDTVYYIIAQRRRKSRAERAVSLTGSAAGGGSTGVGEAGPSRENGNANAGAQIHGSERNGDDHLSGEARAHGEIGTIEVHPVWPEKPDGDETLVHGEMGEAEPGPATPDVGPAPSASDTPARIDARGRAKPWCPSCNSYIRHHGSCPRDQRKRKAAGDDSSYVDAGVQTEPLDIFKDPMYARQIAAILLSASENIKERAGL</sequence>
<dbReference type="AlphaFoldDB" id="A0A0J0XGQ2"/>
<dbReference type="EMBL" id="KQ087239">
    <property type="protein sequence ID" value="KLT40207.1"/>
    <property type="molecule type" value="Genomic_DNA"/>
</dbReference>
<feature type="region of interest" description="Disordered" evidence="1">
    <location>
        <begin position="226"/>
        <end position="324"/>
    </location>
</feature>
<dbReference type="RefSeq" id="XP_018276698.1">
    <property type="nucleotide sequence ID" value="XM_018424002.1"/>
</dbReference>
<protein>
    <submittedName>
        <fullName evidence="2">Uncharacterized protein</fullName>
    </submittedName>
</protein>
<name>A0A0J0XGQ2_9TREE</name>
<dbReference type="Proteomes" id="UP000053611">
    <property type="component" value="Unassembled WGS sequence"/>
</dbReference>
<feature type="compositionally biased region" description="Polar residues" evidence="1">
    <location>
        <begin position="1"/>
        <end position="10"/>
    </location>
</feature>
<dbReference type="GeneID" id="28984605"/>
<keyword evidence="3" id="KW-1185">Reference proteome</keyword>